<dbReference type="Gene3D" id="3.30.450.20">
    <property type="entry name" value="PAS domain"/>
    <property type="match status" value="1"/>
</dbReference>
<evidence type="ECO:0000256" key="4">
    <source>
        <dbReference type="ARBA" id="ARBA00022989"/>
    </source>
</evidence>
<evidence type="ECO:0000256" key="2">
    <source>
        <dbReference type="ARBA" id="ARBA00022475"/>
    </source>
</evidence>
<reference evidence="12 13" key="1">
    <citation type="journal article" date="2014" name="Int. J. Syst. Evol. Microbiol.">
        <title>Complete genome sequence of Corynebacterium casei LMG S-19264T (=DSM 44701T), isolated from a smear-ripened cheese.</title>
        <authorList>
            <consortium name="US DOE Joint Genome Institute (JGI-PGF)"/>
            <person name="Walter F."/>
            <person name="Albersmeier A."/>
            <person name="Kalinowski J."/>
            <person name="Ruckert C."/>
        </authorList>
    </citation>
    <scope>NUCLEOTIDE SEQUENCE [LARGE SCALE GENOMIC DNA]</scope>
    <source>
        <strain evidence="12 13">NBRC 110095</strain>
    </source>
</reference>
<evidence type="ECO:0000256" key="7">
    <source>
        <dbReference type="ARBA" id="ARBA00029447"/>
    </source>
</evidence>
<dbReference type="SMART" id="SM00304">
    <property type="entry name" value="HAMP"/>
    <property type="match status" value="1"/>
</dbReference>
<dbReference type="PROSITE" id="PS50111">
    <property type="entry name" value="CHEMOTAXIS_TRANSDUC_2"/>
    <property type="match status" value="1"/>
</dbReference>
<keyword evidence="4 9" id="KW-1133">Transmembrane helix</keyword>
<dbReference type="GO" id="GO:0007165">
    <property type="term" value="P:signal transduction"/>
    <property type="evidence" value="ECO:0007669"/>
    <property type="project" value="UniProtKB-KW"/>
</dbReference>
<dbReference type="SMART" id="SM01049">
    <property type="entry name" value="Cache_2"/>
    <property type="match status" value="1"/>
</dbReference>
<evidence type="ECO:0000256" key="3">
    <source>
        <dbReference type="ARBA" id="ARBA00022692"/>
    </source>
</evidence>
<dbReference type="InterPro" id="IPR003660">
    <property type="entry name" value="HAMP_dom"/>
</dbReference>
<dbReference type="Proteomes" id="UP001156870">
    <property type="component" value="Unassembled WGS sequence"/>
</dbReference>
<gene>
    <name evidence="12" type="ORF">GCM10007877_33610</name>
</gene>
<organism evidence="12 13">
    <name type="scientific">Marinibactrum halimedae</name>
    <dbReference type="NCBI Taxonomy" id="1444977"/>
    <lineage>
        <taxon>Bacteria</taxon>
        <taxon>Pseudomonadati</taxon>
        <taxon>Pseudomonadota</taxon>
        <taxon>Gammaproteobacteria</taxon>
        <taxon>Cellvibrionales</taxon>
        <taxon>Cellvibrionaceae</taxon>
        <taxon>Marinibactrum</taxon>
    </lineage>
</organism>
<dbReference type="EMBL" id="BSPD01000085">
    <property type="protein sequence ID" value="GLS27642.1"/>
    <property type="molecule type" value="Genomic_DNA"/>
</dbReference>
<feature type="domain" description="Methyl-accepting transducer" evidence="10">
    <location>
        <begin position="290"/>
        <end position="526"/>
    </location>
</feature>
<keyword evidence="13" id="KW-1185">Reference proteome</keyword>
<evidence type="ECO:0000256" key="1">
    <source>
        <dbReference type="ARBA" id="ARBA00004651"/>
    </source>
</evidence>
<sequence>MFLKKLSIRHRLFFISIAPLVVTALILLMVAIQQINNLMTTEVQSAEEMLVEAKKQELKNIVDMAYRTVKPLYEKGGSRFEAVQIMKNMEFGPDGYLFGYDSDSIRIFSGSSSTNIGESYRDFKDANGVYLINDLVKASKNNRLGSGDEFITYHFPRLGETVPAEKLSYAIYLEKWDLMIGTGIYIDRIDEEIKVFERYILEARNNLVTSISITSGVLIIIMVFISITVVNSILTPLCTVSNSIAKLSRGNGDLTQRVPVQDKFETGELANNLNGLLESLQQTMKRVYQVASDVKTETDALAERADRIKDVSVQQHTEIDLVASATTEMSASSHEVSNNAENAANATRGADDNGKHALEKVQRSSDEMEQLVKEMSKASDVVKEVGDDVENIGAILQVIESIAEQTNLLALNAAIEAARAGEQGRGFAVVADEVRNLASKTQGSTEEIQQMISKLQTGSRSAVQVMEQSIKRSSAAEESVTETSSALNEIASSLGVITDMTSQIATASEEQSLVGSDISKRIVEISEQTAGLNDIALQNNHAAEVLRSKTKELEDIVGQFKL</sequence>
<evidence type="ECO:0000256" key="8">
    <source>
        <dbReference type="PROSITE-ProRule" id="PRU00284"/>
    </source>
</evidence>
<dbReference type="SUPFAM" id="SSF58104">
    <property type="entry name" value="Methyl-accepting chemotaxis protein (MCP) signaling domain"/>
    <property type="match status" value="1"/>
</dbReference>
<feature type="transmembrane region" description="Helical" evidence="9">
    <location>
        <begin position="207"/>
        <end position="234"/>
    </location>
</feature>
<dbReference type="PROSITE" id="PS50885">
    <property type="entry name" value="HAMP"/>
    <property type="match status" value="1"/>
</dbReference>
<dbReference type="GO" id="GO:0006935">
    <property type="term" value="P:chemotaxis"/>
    <property type="evidence" value="ECO:0007669"/>
    <property type="project" value="UniProtKB-ARBA"/>
</dbReference>
<comment type="similarity">
    <text evidence="7">Belongs to the methyl-accepting chemotaxis (MCP) protein family.</text>
</comment>
<dbReference type="SMART" id="SM00283">
    <property type="entry name" value="MA"/>
    <property type="match status" value="1"/>
</dbReference>
<proteinExistence type="inferred from homology"/>
<dbReference type="RefSeq" id="WP_232592563.1">
    <property type="nucleotide sequence ID" value="NZ_BSPD01000085.1"/>
</dbReference>
<accession>A0AA37TEM4</accession>
<evidence type="ECO:0000256" key="6">
    <source>
        <dbReference type="ARBA" id="ARBA00023224"/>
    </source>
</evidence>
<dbReference type="GO" id="GO:0005886">
    <property type="term" value="C:plasma membrane"/>
    <property type="evidence" value="ECO:0007669"/>
    <property type="project" value="UniProtKB-SubCell"/>
</dbReference>
<comment type="caution">
    <text evidence="12">The sequence shown here is derived from an EMBL/GenBank/DDBJ whole genome shotgun (WGS) entry which is preliminary data.</text>
</comment>
<evidence type="ECO:0000256" key="9">
    <source>
        <dbReference type="SAM" id="Phobius"/>
    </source>
</evidence>
<keyword evidence="2" id="KW-1003">Cell membrane</keyword>
<evidence type="ECO:0000259" key="10">
    <source>
        <dbReference type="PROSITE" id="PS50111"/>
    </source>
</evidence>
<dbReference type="PANTHER" id="PTHR32089">
    <property type="entry name" value="METHYL-ACCEPTING CHEMOTAXIS PROTEIN MCPB"/>
    <property type="match status" value="1"/>
</dbReference>
<keyword evidence="6 8" id="KW-0807">Transducer</keyword>
<dbReference type="CDD" id="cd06225">
    <property type="entry name" value="HAMP"/>
    <property type="match status" value="1"/>
</dbReference>
<dbReference type="InterPro" id="IPR033480">
    <property type="entry name" value="sCache_2"/>
</dbReference>
<protein>
    <submittedName>
        <fullName evidence="12">Methyl-accepting chemotaxis protein</fullName>
    </submittedName>
</protein>
<dbReference type="Pfam" id="PF08269">
    <property type="entry name" value="dCache_2"/>
    <property type="match status" value="1"/>
</dbReference>
<evidence type="ECO:0000313" key="13">
    <source>
        <dbReference type="Proteomes" id="UP001156870"/>
    </source>
</evidence>
<dbReference type="PANTHER" id="PTHR32089:SF119">
    <property type="entry name" value="METHYL-ACCEPTING CHEMOTAXIS PROTEIN CTPL"/>
    <property type="match status" value="1"/>
</dbReference>
<comment type="subcellular location">
    <subcellularLocation>
        <location evidence="1">Cell membrane</location>
        <topology evidence="1">Multi-pass membrane protein</topology>
    </subcellularLocation>
</comment>
<dbReference type="Gene3D" id="1.10.287.950">
    <property type="entry name" value="Methyl-accepting chemotaxis protein"/>
    <property type="match status" value="1"/>
</dbReference>
<keyword evidence="5 9" id="KW-0472">Membrane</keyword>
<name>A0AA37TEM4_9GAMM</name>
<dbReference type="Pfam" id="PF00672">
    <property type="entry name" value="HAMP"/>
    <property type="match status" value="1"/>
</dbReference>
<keyword evidence="3 9" id="KW-0812">Transmembrane</keyword>
<evidence type="ECO:0000256" key="5">
    <source>
        <dbReference type="ARBA" id="ARBA00023136"/>
    </source>
</evidence>
<dbReference type="AlphaFoldDB" id="A0AA37TEM4"/>
<feature type="domain" description="HAMP" evidence="11">
    <location>
        <begin position="231"/>
        <end position="285"/>
    </location>
</feature>
<evidence type="ECO:0000259" key="11">
    <source>
        <dbReference type="PROSITE" id="PS50885"/>
    </source>
</evidence>
<feature type="transmembrane region" description="Helical" evidence="9">
    <location>
        <begin position="12"/>
        <end position="32"/>
    </location>
</feature>
<dbReference type="InterPro" id="IPR004010">
    <property type="entry name" value="Double_Cache_2"/>
</dbReference>
<evidence type="ECO:0000313" key="12">
    <source>
        <dbReference type="EMBL" id="GLS27642.1"/>
    </source>
</evidence>
<dbReference type="Pfam" id="PF00015">
    <property type="entry name" value="MCPsignal"/>
    <property type="match status" value="1"/>
</dbReference>
<dbReference type="CDD" id="cd11386">
    <property type="entry name" value="MCP_signal"/>
    <property type="match status" value="1"/>
</dbReference>
<dbReference type="InterPro" id="IPR004089">
    <property type="entry name" value="MCPsignal_dom"/>
</dbReference>
<dbReference type="FunFam" id="1.10.287.950:FF:000001">
    <property type="entry name" value="Methyl-accepting chemotaxis sensory transducer"/>
    <property type="match status" value="1"/>
</dbReference>